<dbReference type="Proteomes" id="UP001054945">
    <property type="component" value="Unassembled WGS sequence"/>
</dbReference>
<organism evidence="1 2">
    <name type="scientific">Caerostris extrusa</name>
    <name type="common">Bark spider</name>
    <name type="synonym">Caerostris bankana</name>
    <dbReference type="NCBI Taxonomy" id="172846"/>
    <lineage>
        <taxon>Eukaryota</taxon>
        <taxon>Metazoa</taxon>
        <taxon>Ecdysozoa</taxon>
        <taxon>Arthropoda</taxon>
        <taxon>Chelicerata</taxon>
        <taxon>Arachnida</taxon>
        <taxon>Araneae</taxon>
        <taxon>Araneomorphae</taxon>
        <taxon>Entelegynae</taxon>
        <taxon>Araneoidea</taxon>
        <taxon>Araneidae</taxon>
        <taxon>Caerostris</taxon>
    </lineage>
</organism>
<keyword evidence="2" id="KW-1185">Reference proteome</keyword>
<reference evidence="1 2" key="1">
    <citation type="submission" date="2021-06" db="EMBL/GenBank/DDBJ databases">
        <title>Caerostris extrusa draft genome.</title>
        <authorList>
            <person name="Kono N."/>
            <person name="Arakawa K."/>
        </authorList>
    </citation>
    <scope>NUCLEOTIDE SEQUENCE [LARGE SCALE GENOMIC DNA]</scope>
</reference>
<proteinExistence type="predicted"/>
<dbReference type="EMBL" id="BPLR01001489">
    <property type="protein sequence ID" value="GIZ02670.1"/>
    <property type="molecule type" value="Genomic_DNA"/>
</dbReference>
<gene>
    <name evidence="1" type="ORF">CEXT_488731</name>
</gene>
<name>A0AAV4Y6M2_CAEEX</name>
<evidence type="ECO:0000313" key="1">
    <source>
        <dbReference type="EMBL" id="GIZ02670.1"/>
    </source>
</evidence>
<sequence length="108" mass="12528">MARHIEKMCRQIILKDSENSLTGFTFKPIQNFRLRRITYDTASEQHLAVKCLQQFSIQEHSFPLASKLDYKDFYVDELMYGSNSITEALDLQAQLIQVRSSAGLVLRK</sequence>
<protein>
    <submittedName>
        <fullName evidence="1">Uncharacterized protein</fullName>
    </submittedName>
</protein>
<evidence type="ECO:0000313" key="2">
    <source>
        <dbReference type="Proteomes" id="UP001054945"/>
    </source>
</evidence>
<accession>A0AAV4Y6M2</accession>
<comment type="caution">
    <text evidence="1">The sequence shown here is derived from an EMBL/GenBank/DDBJ whole genome shotgun (WGS) entry which is preliminary data.</text>
</comment>
<dbReference type="AlphaFoldDB" id="A0AAV4Y6M2"/>